<accession>A0ABW2LPZ7</accession>
<evidence type="ECO:0000313" key="2">
    <source>
        <dbReference type="EMBL" id="MFC7344617.1"/>
    </source>
</evidence>
<name>A0ABW2LPZ7_9PSEU</name>
<keyword evidence="1" id="KW-0472">Membrane</keyword>
<reference evidence="3" key="1">
    <citation type="journal article" date="2019" name="Int. J. Syst. Evol. Microbiol.">
        <title>The Global Catalogue of Microorganisms (GCM) 10K type strain sequencing project: providing services to taxonomists for standard genome sequencing and annotation.</title>
        <authorList>
            <consortium name="The Broad Institute Genomics Platform"/>
            <consortium name="The Broad Institute Genome Sequencing Center for Infectious Disease"/>
            <person name="Wu L."/>
            <person name="Ma J."/>
        </authorList>
    </citation>
    <scope>NUCLEOTIDE SEQUENCE [LARGE SCALE GENOMIC DNA]</scope>
    <source>
        <strain evidence="3">WLHS5</strain>
    </source>
</reference>
<protein>
    <submittedName>
        <fullName evidence="2">Uncharacterized protein</fullName>
    </submittedName>
</protein>
<dbReference type="RefSeq" id="WP_380672572.1">
    <property type="nucleotide sequence ID" value="NZ_JBHTCJ010000017.1"/>
</dbReference>
<evidence type="ECO:0000313" key="3">
    <source>
        <dbReference type="Proteomes" id="UP001596504"/>
    </source>
</evidence>
<keyword evidence="3" id="KW-1185">Reference proteome</keyword>
<keyword evidence="1" id="KW-0812">Transmembrane</keyword>
<keyword evidence="1" id="KW-1133">Transmembrane helix</keyword>
<feature type="transmembrane region" description="Helical" evidence="1">
    <location>
        <begin position="12"/>
        <end position="31"/>
    </location>
</feature>
<proteinExistence type="predicted"/>
<evidence type="ECO:0000256" key="1">
    <source>
        <dbReference type="SAM" id="Phobius"/>
    </source>
</evidence>
<gene>
    <name evidence="2" type="ORF">ACFQRI_24685</name>
</gene>
<sequence>MKSPVMYRTAICLIFIAGALAMGSLLIWLHLTQPANYLLVQRNTTLGFISLVIVTLLALNHPSSRDLEGES</sequence>
<dbReference type="Proteomes" id="UP001596504">
    <property type="component" value="Unassembled WGS sequence"/>
</dbReference>
<dbReference type="EMBL" id="JBHTCJ010000017">
    <property type="protein sequence ID" value="MFC7344617.1"/>
    <property type="molecule type" value="Genomic_DNA"/>
</dbReference>
<organism evidence="2 3">
    <name type="scientific">Saccharopolyspora griseoalba</name>
    <dbReference type="NCBI Taxonomy" id="1431848"/>
    <lineage>
        <taxon>Bacteria</taxon>
        <taxon>Bacillati</taxon>
        <taxon>Actinomycetota</taxon>
        <taxon>Actinomycetes</taxon>
        <taxon>Pseudonocardiales</taxon>
        <taxon>Pseudonocardiaceae</taxon>
        <taxon>Saccharopolyspora</taxon>
    </lineage>
</organism>
<feature type="transmembrane region" description="Helical" evidence="1">
    <location>
        <begin position="37"/>
        <end position="59"/>
    </location>
</feature>
<comment type="caution">
    <text evidence="2">The sequence shown here is derived from an EMBL/GenBank/DDBJ whole genome shotgun (WGS) entry which is preliminary data.</text>
</comment>